<gene>
    <name evidence="1" type="ORF">HPB47_022933</name>
</gene>
<keyword evidence="2" id="KW-1185">Reference proteome</keyword>
<reference evidence="1 2" key="1">
    <citation type="journal article" date="2020" name="Cell">
        <title>Large-Scale Comparative Analyses of Tick Genomes Elucidate Their Genetic Diversity and Vector Capacities.</title>
        <authorList>
            <consortium name="Tick Genome and Microbiome Consortium (TIGMIC)"/>
            <person name="Jia N."/>
            <person name="Wang J."/>
            <person name="Shi W."/>
            <person name="Du L."/>
            <person name="Sun Y."/>
            <person name="Zhan W."/>
            <person name="Jiang J.F."/>
            <person name="Wang Q."/>
            <person name="Zhang B."/>
            <person name="Ji P."/>
            <person name="Bell-Sakyi L."/>
            <person name="Cui X.M."/>
            <person name="Yuan T.T."/>
            <person name="Jiang B.G."/>
            <person name="Yang W.F."/>
            <person name="Lam T.T."/>
            <person name="Chang Q.C."/>
            <person name="Ding S.J."/>
            <person name="Wang X.J."/>
            <person name="Zhu J.G."/>
            <person name="Ruan X.D."/>
            <person name="Zhao L."/>
            <person name="Wei J.T."/>
            <person name="Ye R.Z."/>
            <person name="Que T.C."/>
            <person name="Du C.H."/>
            <person name="Zhou Y.H."/>
            <person name="Cheng J.X."/>
            <person name="Dai P.F."/>
            <person name="Guo W.B."/>
            <person name="Han X.H."/>
            <person name="Huang E.J."/>
            <person name="Li L.F."/>
            <person name="Wei W."/>
            <person name="Gao Y.C."/>
            <person name="Liu J.Z."/>
            <person name="Shao H.Z."/>
            <person name="Wang X."/>
            <person name="Wang C.C."/>
            <person name="Yang T.C."/>
            <person name="Huo Q.B."/>
            <person name="Li W."/>
            <person name="Chen H.Y."/>
            <person name="Chen S.E."/>
            <person name="Zhou L.G."/>
            <person name="Ni X.B."/>
            <person name="Tian J.H."/>
            <person name="Sheng Y."/>
            <person name="Liu T."/>
            <person name="Pan Y.S."/>
            <person name="Xia L.Y."/>
            <person name="Li J."/>
            <person name="Zhao F."/>
            <person name="Cao W.C."/>
        </authorList>
    </citation>
    <scope>NUCLEOTIDE SEQUENCE [LARGE SCALE GENOMIC DNA]</scope>
    <source>
        <strain evidence="1">Iper-2018</strain>
    </source>
</reference>
<evidence type="ECO:0000313" key="1">
    <source>
        <dbReference type="EMBL" id="KAG0430197.1"/>
    </source>
</evidence>
<proteinExistence type="predicted"/>
<dbReference type="Proteomes" id="UP000805193">
    <property type="component" value="Unassembled WGS sequence"/>
</dbReference>
<protein>
    <submittedName>
        <fullName evidence="1">Uncharacterized protein</fullName>
    </submittedName>
</protein>
<sequence length="275" mass="29456">MIETFPPRPDPGSGDEDHEARPGSSSDGLRPASSPPTLVPTSPSRRAGAATRRLASAVSTTFRKLGHKLGHHRHHQRAPRRSPPASAESGPRRNLFHFPGRLSVSHPDVSCSDLAALARDSAASCPLPRGQRKDVTAAGGASYSDPTMLRSRRRMRVESTEDETSSMTPPLASSTPPSSRLAGVDSTDLSDVFGLRSRRAAAGAPDSATAGVVLYKLQVHLRCGKNLVAKDACGSCLCTEVHTTLHRESAEPPVVRVRALDLYQLKEEACARCYR</sequence>
<evidence type="ECO:0000313" key="2">
    <source>
        <dbReference type="Proteomes" id="UP000805193"/>
    </source>
</evidence>
<organism evidence="1 2">
    <name type="scientific">Ixodes persulcatus</name>
    <name type="common">Taiga tick</name>
    <dbReference type="NCBI Taxonomy" id="34615"/>
    <lineage>
        <taxon>Eukaryota</taxon>
        <taxon>Metazoa</taxon>
        <taxon>Ecdysozoa</taxon>
        <taxon>Arthropoda</taxon>
        <taxon>Chelicerata</taxon>
        <taxon>Arachnida</taxon>
        <taxon>Acari</taxon>
        <taxon>Parasitiformes</taxon>
        <taxon>Ixodida</taxon>
        <taxon>Ixodoidea</taxon>
        <taxon>Ixodidae</taxon>
        <taxon>Ixodinae</taxon>
        <taxon>Ixodes</taxon>
    </lineage>
</organism>
<accession>A0AC60Q8C2</accession>
<name>A0AC60Q8C2_IXOPE</name>
<comment type="caution">
    <text evidence="1">The sequence shown here is derived from an EMBL/GenBank/DDBJ whole genome shotgun (WGS) entry which is preliminary data.</text>
</comment>
<dbReference type="EMBL" id="JABSTQ010009345">
    <property type="protein sequence ID" value="KAG0430197.1"/>
    <property type="molecule type" value="Genomic_DNA"/>
</dbReference>